<organism evidence="1 2">
    <name type="scientific">Prauserella muralis</name>
    <dbReference type="NCBI Taxonomy" id="588067"/>
    <lineage>
        <taxon>Bacteria</taxon>
        <taxon>Bacillati</taxon>
        <taxon>Actinomycetota</taxon>
        <taxon>Actinomycetes</taxon>
        <taxon>Pseudonocardiales</taxon>
        <taxon>Pseudonocardiaceae</taxon>
        <taxon>Prauserella</taxon>
    </lineage>
</organism>
<keyword evidence="2" id="KW-1185">Reference proteome</keyword>
<proteinExistence type="predicted"/>
<accession>A0A2V4B8X1</accession>
<dbReference type="OrthoDB" id="4871711at2"/>
<dbReference type="Gene3D" id="1.10.287.1490">
    <property type="match status" value="1"/>
</dbReference>
<dbReference type="AlphaFoldDB" id="A0A2V4B8X1"/>
<comment type="caution">
    <text evidence="1">The sequence shown here is derived from an EMBL/GenBank/DDBJ whole genome shotgun (WGS) entry which is preliminary data.</text>
</comment>
<evidence type="ECO:0000313" key="2">
    <source>
        <dbReference type="Proteomes" id="UP000249915"/>
    </source>
</evidence>
<gene>
    <name evidence="1" type="ORF">BAY60_05915</name>
</gene>
<protein>
    <submittedName>
        <fullName evidence="1">Uncharacterized protein</fullName>
    </submittedName>
</protein>
<evidence type="ECO:0000313" key="1">
    <source>
        <dbReference type="EMBL" id="PXY31865.1"/>
    </source>
</evidence>
<reference evidence="1 2" key="1">
    <citation type="submission" date="2016-07" db="EMBL/GenBank/DDBJ databases">
        <title>Draft genome sequence of Prauserella muralis DSM 45305, isolated from a mould-covered wall in an indoor environment.</title>
        <authorList>
            <person name="Ruckert C."/>
            <person name="Albersmeier A."/>
            <person name="Jiang C.-L."/>
            <person name="Jiang Y."/>
            <person name="Kalinowski J."/>
            <person name="Schneider O."/>
            <person name="Winkler A."/>
            <person name="Zotchev S.B."/>
        </authorList>
    </citation>
    <scope>NUCLEOTIDE SEQUENCE [LARGE SCALE GENOMIC DNA]</scope>
    <source>
        <strain evidence="1 2">DSM 45305</strain>
    </source>
</reference>
<name>A0A2V4B8X1_9PSEU</name>
<dbReference type="EMBL" id="MASW01000001">
    <property type="protein sequence ID" value="PXY31865.1"/>
    <property type="molecule type" value="Genomic_DNA"/>
</dbReference>
<dbReference type="RefSeq" id="WP_112279901.1">
    <property type="nucleotide sequence ID" value="NZ_MASW01000001.1"/>
</dbReference>
<sequence length="155" mass="17721">MTSGSPLRVVRDGIGARLARLVDFRIDERIREHVSRLARHADRLDEHGRRLDEQRKRLDSLQKNLETVRGDLLWTTSEVKRLIPHVAAQEAQLEDLRGKLALAPAADQAEVAEARSLIEEVQRQHAQIRVRLTGIARYEERLRRLEEQANSGAGK</sequence>
<dbReference type="Proteomes" id="UP000249915">
    <property type="component" value="Unassembled WGS sequence"/>
</dbReference>